<dbReference type="GO" id="GO:0016757">
    <property type="term" value="F:glycosyltransferase activity"/>
    <property type="evidence" value="ECO:0007669"/>
    <property type="project" value="UniProtKB-KW"/>
</dbReference>
<dbReference type="InterPro" id="IPR001296">
    <property type="entry name" value="Glyco_trans_1"/>
</dbReference>
<dbReference type="EMBL" id="CAJQUM010000001">
    <property type="protein sequence ID" value="CAG4882897.1"/>
    <property type="molecule type" value="Genomic_DNA"/>
</dbReference>
<evidence type="ECO:0000259" key="1">
    <source>
        <dbReference type="Pfam" id="PF00534"/>
    </source>
</evidence>
<keyword evidence="4" id="KW-1185">Reference proteome</keyword>
<reference evidence="3" key="1">
    <citation type="submission" date="2021-04" db="EMBL/GenBank/DDBJ databases">
        <authorList>
            <person name="Hornung B."/>
        </authorList>
    </citation>
    <scope>NUCLEOTIDE SEQUENCE</scope>
    <source>
        <strain evidence="3">G5G6</strain>
    </source>
</reference>
<gene>
    <name evidence="3" type="ORF">GTOL_10779</name>
</gene>
<comment type="caution">
    <text evidence="3">The sequence shown here is derived from an EMBL/GenBank/DDBJ whole genome shotgun (WGS) entry which is preliminary data.</text>
</comment>
<evidence type="ECO:0000313" key="3">
    <source>
        <dbReference type="EMBL" id="CAG4882897.1"/>
    </source>
</evidence>
<evidence type="ECO:0000313" key="4">
    <source>
        <dbReference type="Proteomes" id="UP000742786"/>
    </source>
</evidence>
<dbReference type="Pfam" id="PF00534">
    <property type="entry name" value="Glycos_transf_1"/>
    <property type="match status" value="1"/>
</dbReference>
<accession>A0A916J2E2</accession>
<dbReference type="EC" id="2.4.1.57" evidence="3"/>
<dbReference type="Proteomes" id="UP000742786">
    <property type="component" value="Unassembled WGS sequence"/>
</dbReference>
<dbReference type="AlphaFoldDB" id="A0A916J2E2"/>
<sequence length="401" mass="42634">MYGGFSIHARSLRQPCLCKRVMSPKGPVVMLLGPSRAAVSGVSTHLNLLFGSSLARDFELIHFQVGSEGRDESAAARLLRLLVSPFALAARILADGVTIVHLNTSINRRAYWRDLAYLLVAKLCGARVVYQVHGGVLPRLFTGDNRLFAALLRATLVLPDVVVVLTQAAFAAYREFVPKQVIVALPNGIDLAPYVELVRAPAAPSAPLRMIYVGRLVRAKGLFEALQGLAQVRAQGVAASLVIAGSGPDQTPLQECVEHSGLADAVRFVGPVFNADKLALYSNADVLVFPSYSEGLPYTLLESMAAGVPAIITPVGGVPDVMADGVHGLFVPPRDAAAVGRAIIQLAGNRALLADMSTACRRRIAGGYSIERLAEEFARLYSEACTLRRTGLIGKSKSGAS</sequence>
<name>A0A916J2E2_9PROT</name>
<keyword evidence="3" id="KW-0328">Glycosyltransferase</keyword>
<evidence type="ECO:0000259" key="2">
    <source>
        <dbReference type="Pfam" id="PF13439"/>
    </source>
</evidence>
<dbReference type="Gene3D" id="3.40.50.2000">
    <property type="entry name" value="Glycogen Phosphorylase B"/>
    <property type="match status" value="2"/>
</dbReference>
<proteinExistence type="predicted"/>
<organism evidence="3 4">
    <name type="scientific">Georgfuchsia toluolica</name>
    <dbReference type="NCBI Taxonomy" id="424218"/>
    <lineage>
        <taxon>Bacteria</taxon>
        <taxon>Pseudomonadati</taxon>
        <taxon>Pseudomonadota</taxon>
        <taxon>Betaproteobacteria</taxon>
        <taxon>Nitrosomonadales</taxon>
        <taxon>Sterolibacteriaceae</taxon>
        <taxon>Georgfuchsia</taxon>
    </lineage>
</organism>
<protein>
    <submittedName>
        <fullName evidence="3">Enzyme</fullName>
        <ecNumber evidence="3">2.4.1.57</ecNumber>
    </submittedName>
</protein>
<keyword evidence="3" id="KW-0808">Transferase</keyword>
<feature type="domain" description="Glycosyl transferase family 1" evidence="1">
    <location>
        <begin position="203"/>
        <end position="361"/>
    </location>
</feature>
<dbReference type="CDD" id="cd03801">
    <property type="entry name" value="GT4_PimA-like"/>
    <property type="match status" value="1"/>
</dbReference>
<dbReference type="PANTHER" id="PTHR12526:SF635">
    <property type="entry name" value="GLYCOSYL TRANSFERASE GROUP 1"/>
    <property type="match status" value="1"/>
</dbReference>
<dbReference type="InterPro" id="IPR028098">
    <property type="entry name" value="Glyco_trans_4-like_N"/>
</dbReference>
<dbReference type="SUPFAM" id="SSF53756">
    <property type="entry name" value="UDP-Glycosyltransferase/glycogen phosphorylase"/>
    <property type="match status" value="1"/>
</dbReference>
<dbReference type="PANTHER" id="PTHR12526">
    <property type="entry name" value="GLYCOSYLTRANSFERASE"/>
    <property type="match status" value="1"/>
</dbReference>
<feature type="domain" description="Glycosyltransferase subfamily 4-like N-terminal" evidence="2">
    <location>
        <begin position="76"/>
        <end position="192"/>
    </location>
</feature>
<dbReference type="Pfam" id="PF13439">
    <property type="entry name" value="Glyco_transf_4"/>
    <property type="match status" value="1"/>
</dbReference>